<evidence type="ECO:0000256" key="5">
    <source>
        <dbReference type="ARBA" id="ARBA00047422"/>
    </source>
</evidence>
<protein>
    <recommendedName>
        <fullName evidence="8">Cytosine-specific methyltransferase</fullName>
        <ecNumber evidence="8">2.1.1.37</ecNumber>
    </recommendedName>
</protein>
<dbReference type="Gene3D" id="3.40.50.150">
    <property type="entry name" value="Vaccinia Virus protein VP39"/>
    <property type="match status" value="1"/>
</dbReference>
<dbReference type="SUPFAM" id="SSF53335">
    <property type="entry name" value="S-adenosyl-L-methionine-dependent methyltransferases"/>
    <property type="match status" value="1"/>
</dbReference>
<dbReference type="PRINTS" id="PR00105">
    <property type="entry name" value="C5METTRFRASE"/>
</dbReference>
<dbReference type="InterPro" id="IPR029063">
    <property type="entry name" value="SAM-dependent_MTases_sf"/>
</dbReference>
<evidence type="ECO:0000256" key="7">
    <source>
        <dbReference type="RuleBase" id="RU000416"/>
    </source>
</evidence>
<evidence type="ECO:0000256" key="4">
    <source>
        <dbReference type="ARBA" id="ARBA00022747"/>
    </source>
</evidence>
<evidence type="ECO:0000256" key="3">
    <source>
        <dbReference type="ARBA" id="ARBA00022691"/>
    </source>
</evidence>
<dbReference type="InterPro" id="IPR050390">
    <property type="entry name" value="C5-Methyltransferase"/>
</dbReference>
<evidence type="ECO:0000256" key="8">
    <source>
        <dbReference type="RuleBase" id="RU000417"/>
    </source>
</evidence>
<dbReference type="GO" id="GO:0008168">
    <property type="term" value="F:methyltransferase activity"/>
    <property type="evidence" value="ECO:0007669"/>
    <property type="project" value="UniProtKB-KW"/>
</dbReference>
<dbReference type="Gene3D" id="3.90.120.10">
    <property type="entry name" value="DNA Methylase, subunit A, domain 2"/>
    <property type="match status" value="1"/>
</dbReference>
<evidence type="ECO:0000256" key="2">
    <source>
        <dbReference type="ARBA" id="ARBA00022679"/>
    </source>
</evidence>
<dbReference type="RefSeq" id="WP_250579407.1">
    <property type="nucleotide sequence ID" value="NZ_JAMLJN010000001.1"/>
</dbReference>
<reference evidence="9 10" key="1">
    <citation type="submission" date="2022-05" db="EMBL/GenBank/DDBJ databases">
        <title>Flavobacterium sp., isolated from activated sludge.</title>
        <authorList>
            <person name="Ran Q."/>
        </authorList>
    </citation>
    <scope>NUCLEOTIDE SEQUENCE [LARGE SCALE GENOMIC DNA]</scope>
    <source>
        <strain evidence="9 10">HXWNR69</strain>
    </source>
</reference>
<evidence type="ECO:0000256" key="6">
    <source>
        <dbReference type="PROSITE-ProRule" id="PRU01016"/>
    </source>
</evidence>
<proteinExistence type="inferred from homology"/>
<dbReference type="PANTHER" id="PTHR10629:SF52">
    <property type="entry name" value="DNA (CYTOSINE-5)-METHYLTRANSFERASE 1"/>
    <property type="match status" value="1"/>
</dbReference>
<keyword evidence="4" id="KW-0680">Restriction system</keyword>
<dbReference type="InterPro" id="IPR031303">
    <property type="entry name" value="C5_meth_CS"/>
</dbReference>
<gene>
    <name evidence="9" type="ORF">NAT47_00510</name>
</gene>
<comment type="catalytic activity">
    <reaction evidence="5 8">
        <text>a 2'-deoxycytidine in DNA + S-adenosyl-L-methionine = a 5-methyl-2'-deoxycytidine in DNA + S-adenosyl-L-homocysteine + H(+)</text>
        <dbReference type="Rhea" id="RHEA:13681"/>
        <dbReference type="Rhea" id="RHEA-COMP:11369"/>
        <dbReference type="Rhea" id="RHEA-COMP:11370"/>
        <dbReference type="ChEBI" id="CHEBI:15378"/>
        <dbReference type="ChEBI" id="CHEBI:57856"/>
        <dbReference type="ChEBI" id="CHEBI:59789"/>
        <dbReference type="ChEBI" id="CHEBI:85452"/>
        <dbReference type="ChEBI" id="CHEBI:85454"/>
        <dbReference type="EC" id="2.1.1.37"/>
    </reaction>
</comment>
<keyword evidence="10" id="KW-1185">Reference proteome</keyword>
<name>A0ABT0TD45_9FLAO</name>
<keyword evidence="2 6" id="KW-0808">Transferase</keyword>
<evidence type="ECO:0000313" key="9">
    <source>
        <dbReference type="EMBL" id="MCL9768893.1"/>
    </source>
</evidence>
<dbReference type="PROSITE" id="PS00095">
    <property type="entry name" value="C5_MTASE_2"/>
    <property type="match status" value="1"/>
</dbReference>
<comment type="caution">
    <text evidence="9">The sequence shown here is derived from an EMBL/GenBank/DDBJ whole genome shotgun (WGS) entry which is preliminary data.</text>
</comment>
<dbReference type="PROSITE" id="PS00094">
    <property type="entry name" value="C5_MTASE_1"/>
    <property type="match status" value="1"/>
</dbReference>
<dbReference type="NCBIfam" id="TIGR00675">
    <property type="entry name" value="dcm"/>
    <property type="match status" value="1"/>
</dbReference>
<dbReference type="EMBL" id="JAMLJN010000001">
    <property type="protein sequence ID" value="MCL9768893.1"/>
    <property type="molecule type" value="Genomic_DNA"/>
</dbReference>
<comment type="similarity">
    <text evidence="6 7">Belongs to the class I-like SAM-binding methyltransferase superfamily. C5-methyltransferase family.</text>
</comment>
<dbReference type="EC" id="2.1.1.37" evidence="8"/>
<dbReference type="Pfam" id="PF00145">
    <property type="entry name" value="DNA_methylase"/>
    <property type="match status" value="1"/>
</dbReference>
<sequence length="420" mass="47555">MVKEVIEDRISKIKLNKNELTTLSFFSGALGLDIGLEKEGYNIVLACEFDKACRNTITLNKPEIGLIGDIRNYSAEEIIKFSGLKNKNQVDVIVGGPPCQAFSTAGKRLGFADSRGNVFLKYLEVIEEISPKYFVIENVRGLMSSILQIDEKDSIIEQIPDCILNEKGSSLYYVIKRLESAGYNINFDLYNSANFGTPQIRERVVIIGTKGDKKVNRLTPTHTENGEFGLPKWQNLKDAFNSLNGIKNHEFITYSDKRKKLYENLKSGQNWRDLPLDLQMEALGKAFFLGGGKTGFMRRLDLNKPSPTVVTNPAMPATDLCHPTEIRPLSVEEYKAIQQFPIDWILAGNSSDKYKQIGNAVPVGLGQAIGREIKNHLKNIDNKDFENFKHSRYLNTKYEDFIKKFEKLNIPKEVTYSLFD</sequence>
<keyword evidence="1 6" id="KW-0489">Methyltransferase</keyword>
<evidence type="ECO:0000313" key="10">
    <source>
        <dbReference type="Proteomes" id="UP001203342"/>
    </source>
</evidence>
<evidence type="ECO:0000256" key="1">
    <source>
        <dbReference type="ARBA" id="ARBA00022603"/>
    </source>
</evidence>
<dbReference type="PROSITE" id="PS51679">
    <property type="entry name" value="SAM_MT_C5"/>
    <property type="match status" value="1"/>
</dbReference>
<accession>A0ABT0TD45</accession>
<organism evidence="9 10">
    <name type="scientific">Flavobacterium fragile</name>
    <dbReference type="NCBI Taxonomy" id="2949085"/>
    <lineage>
        <taxon>Bacteria</taxon>
        <taxon>Pseudomonadati</taxon>
        <taxon>Bacteroidota</taxon>
        <taxon>Flavobacteriia</taxon>
        <taxon>Flavobacteriales</taxon>
        <taxon>Flavobacteriaceae</taxon>
        <taxon>Flavobacterium</taxon>
    </lineage>
</organism>
<keyword evidence="3 6" id="KW-0949">S-adenosyl-L-methionine</keyword>
<dbReference type="GO" id="GO:0032259">
    <property type="term" value="P:methylation"/>
    <property type="evidence" value="ECO:0007669"/>
    <property type="project" value="UniProtKB-KW"/>
</dbReference>
<feature type="active site" evidence="6">
    <location>
        <position position="99"/>
    </location>
</feature>
<dbReference type="InterPro" id="IPR018117">
    <property type="entry name" value="C5_DNA_meth_AS"/>
</dbReference>
<dbReference type="Proteomes" id="UP001203342">
    <property type="component" value="Unassembled WGS sequence"/>
</dbReference>
<dbReference type="PANTHER" id="PTHR10629">
    <property type="entry name" value="CYTOSINE-SPECIFIC METHYLTRANSFERASE"/>
    <property type="match status" value="1"/>
</dbReference>
<dbReference type="InterPro" id="IPR001525">
    <property type="entry name" value="C5_MeTfrase"/>
</dbReference>